<dbReference type="InterPro" id="IPR032675">
    <property type="entry name" value="LRR_dom_sf"/>
</dbReference>
<sequence>MDLHRNPITEKVVIEISKALQANCTLQKLNLSECEINSACAGHLSGALRVNTTLNVLDISGNKLGPEGAEYLAMALKTNTTLLQLKISCTFIQEKGAQLLSEALQVNSRLLSLYMKGNSINRLVFLQSICKNYSLISLKIHDQLKDKEDSNLKAYLYRNVGCRRDRRELLSPDDQDTLLQMKQLFTMLSLPSDVTNNLIYYILQLTIQSPNFHPTISFFKTQITIQNLCNHQNT</sequence>
<dbReference type="AlphaFoldDB" id="A0A6B2LG04"/>
<dbReference type="PANTHER" id="PTHR24114">
    <property type="entry name" value="LEUCINE RICH REPEAT FAMILY PROTEIN"/>
    <property type="match status" value="1"/>
</dbReference>
<proteinExistence type="predicted"/>
<organism evidence="1">
    <name type="scientific">Arcella intermedia</name>
    <dbReference type="NCBI Taxonomy" id="1963864"/>
    <lineage>
        <taxon>Eukaryota</taxon>
        <taxon>Amoebozoa</taxon>
        <taxon>Tubulinea</taxon>
        <taxon>Elardia</taxon>
        <taxon>Arcellinida</taxon>
        <taxon>Sphaerothecina</taxon>
        <taxon>Arcellidae</taxon>
        <taxon>Arcella</taxon>
    </lineage>
</organism>
<reference evidence="1" key="1">
    <citation type="journal article" date="2020" name="J. Eukaryot. Microbiol.">
        <title>De novo Sequencing, Assembly and Annotation of the Transcriptome for the Free-Living Testate Amoeba Arcella intermedia.</title>
        <authorList>
            <person name="Ribeiro G.M."/>
            <person name="Porfirio-Sousa A.L."/>
            <person name="Maurer-Alcala X.X."/>
            <person name="Katz L.A."/>
            <person name="Lahr D.J.G."/>
        </authorList>
    </citation>
    <scope>NUCLEOTIDE SEQUENCE</scope>
</reference>
<accession>A0A6B2LG04</accession>
<evidence type="ECO:0000313" key="1">
    <source>
        <dbReference type="EMBL" id="NDV35989.1"/>
    </source>
</evidence>
<dbReference type="InterPro" id="IPR001611">
    <property type="entry name" value="Leu-rich_rpt"/>
</dbReference>
<dbReference type="Pfam" id="PF13516">
    <property type="entry name" value="LRR_6"/>
    <property type="match status" value="2"/>
</dbReference>
<dbReference type="Gene3D" id="3.80.10.10">
    <property type="entry name" value="Ribonuclease Inhibitor"/>
    <property type="match status" value="1"/>
</dbReference>
<dbReference type="SUPFAM" id="SSF52047">
    <property type="entry name" value="RNI-like"/>
    <property type="match status" value="1"/>
</dbReference>
<dbReference type="PANTHER" id="PTHR24114:SF2">
    <property type="entry name" value="F-BOX DOMAIN-CONTAINING PROTEIN-RELATED"/>
    <property type="match status" value="1"/>
</dbReference>
<dbReference type="SMART" id="SM00368">
    <property type="entry name" value="LRR_RI"/>
    <property type="match status" value="3"/>
</dbReference>
<dbReference type="InterPro" id="IPR052394">
    <property type="entry name" value="LRR-containing"/>
</dbReference>
<dbReference type="EMBL" id="GIBP01007020">
    <property type="protein sequence ID" value="NDV35989.1"/>
    <property type="molecule type" value="Transcribed_RNA"/>
</dbReference>
<protein>
    <submittedName>
        <fullName evidence="1">Uncharacterized protein</fullName>
    </submittedName>
</protein>
<name>A0A6B2LG04_9EUKA</name>